<reference evidence="8" key="1">
    <citation type="journal article" date="2020" name="Stud. Mycol.">
        <title>101 Dothideomycetes genomes: a test case for predicting lifestyles and emergence of pathogens.</title>
        <authorList>
            <person name="Haridas S."/>
            <person name="Albert R."/>
            <person name="Binder M."/>
            <person name="Bloem J."/>
            <person name="Labutti K."/>
            <person name="Salamov A."/>
            <person name="Andreopoulos B."/>
            <person name="Baker S."/>
            <person name="Barry K."/>
            <person name="Bills G."/>
            <person name="Bluhm B."/>
            <person name="Cannon C."/>
            <person name="Castanera R."/>
            <person name="Culley D."/>
            <person name="Daum C."/>
            <person name="Ezra D."/>
            <person name="Gonzalez J."/>
            <person name="Henrissat B."/>
            <person name="Kuo A."/>
            <person name="Liang C."/>
            <person name="Lipzen A."/>
            <person name="Lutzoni F."/>
            <person name="Magnuson J."/>
            <person name="Mondo S."/>
            <person name="Nolan M."/>
            <person name="Ohm R."/>
            <person name="Pangilinan J."/>
            <person name="Park H.-J."/>
            <person name="Ramirez L."/>
            <person name="Alfaro M."/>
            <person name="Sun H."/>
            <person name="Tritt A."/>
            <person name="Yoshinaga Y."/>
            <person name="Zwiers L.-H."/>
            <person name="Turgeon B."/>
            <person name="Goodwin S."/>
            <person name="Spatafora J."/>
            <person name="Crous P."/>
            <person name="Grigoriev I."/>
        </authorList>
    </citation>
    <scope>NUCLEOTIDE SEQUENCE</scope>
    <source>
        <strain evidence="8">CBS 122368</strain>
    </source>
</reference>
<evidence type="ECO:0000313" key="8">
    <source>
        <dbReference type="EMBL" id="KAF2245226.1"/>
    </source>
</evidence>
<dbReference type="Pfam" id="PF01636">
    <property type="entry name" value="APH"/>
    <property type="match status" value="1"/>
</dbReference>
<dbReference type="RefSeq" id="XP_033680230.1">
    <property type="nucleotide sequence ID" value="XM_033831653.1"/>
</dbReference>
<name>A0A6A6I4J1_9PLEO</name>
<dbReference type="PANTHER" id="PTHR36091:SF1">
    <property type="entry name" value="ALTERED INHERITANCE OF MITOCHONDRIA PROTEIN 9, MITOCHONDRIAL"/>
    <property type="match status" value="1"/>
</dbReference>
<feature type="domain" description="Aminoglycoside phosphotransferase" evidence="7">
    <location>
        <begin position="91"/>
        <end position="361"/>
    </location>
</feature>
<keyword evidence="4" id="KW-0809">Transit peptide</keyword>
<proteinExistence type="inferred from homology"/>
<protein>
    <recommendedName>
        <fullName evidence="3">Altered inheritance of mitochondria protein 9, mitochondrial</fullName>
    </recommendedName>
    <alternativeName>
        <fullName evidence="6">Found in mitochondrial proteome protein 29</fullName>
    </alternativeName>
</protein>
<dbReference type="GO" id="GO:0005739">
    <property type="term" value="C:mitochondrion"/>
    <property type="evidence" value="ECO:0007669"/>
    <property type="project" value="UniProtKB-SubCell"/>
</dbReference>
<evidence type="ECO:0000256" key="2">
    <source>
        <dbReference type="ARBA" id="ARBA00005543"/>
    </source>
</evidence>
<evidence type="ECO:0000256" key="1">
    <source>
        <dbReference type="ARBA" id="ARBA00004173"/>
    </source>
</evidence>
<keyword evidence="9" id="KW-1185">Reference proteome</keyword>
<dbReference type="EMBL" id="ML987201">
    <property type="protein sequence ID" value="KAF2245226.1"/>
    <property type="molecule type" value="Genomic_DNA"/>
</dbReference>
<dbReference type="PANTHER" id="PTHR36091">
    <property type="entry name" value="ALTERED INHERITANCE OF MITOCHONDRIA PROTEIN 9, MITOCHONDRIAL"/>
    <property type="match status" value="1"/>
</dbReference>
<dbReference type="SUPFAM" id="SSF56112">
    <property type="entry name" value="Protein kinase-like (PK-like)"/>
    <property type="match status" value="1"/>
</dbReference>
<dbReference type="InterPro" id="IPR051035">
    <property type="entry name" value="Mito_inheritance_9"/>
</dbReference>
<dbReference type="GeneID" id="54584983"/>
<gene>
    <name evidence="8" type="ORF">BU26DRAFT_542518</name>
</gene>
<dbReference type="Gene3D" id="3.90.1200.10">
    <property type="match status" value="1"/>
</dbReference>
<sequence>MPLGLSLRTISRRCWKSSERSVSAQSSRALSITCRGKPISREELFKYTNGRFLVDENNACHRRYVKFDVDQLCAVAASTGGQHSPVQAIEKMEGGFSKALLLRREDGSEIIAKIPFSIAGPPKYTTASEVAVLQYLHTHTQVPVPKVLAWSSNPSNPVGAEYIIMEKASGIQLFKKWGEMTEYDQFCLVKQLTKLEGELAAIRFPASGSFYLCESMSEDDTYVALGREADPSGQFCIGPSCERGWYAQDKTASSHSRFNRGPWPSLSSFGIALVERETARIEQNPTTATSDPPRGSFDEQIAVLKMAKAVMSRLDSDTLIDRASQPVLWHTDLHMGNIYVSNEDSTKIVSLIDWQSIVVSPLFLQARFPEFLPVDEDYAFGSEIPKLPPNYDQMDADDKEIAGFKLQEAKLAKAYELSSGSQNKQAYKALFIPSFLRELFVRCGEVSEEGVIPLRACLIQLSKAWNDVGFTGKCPFSFSEDDIQKHDQQFEEYRNFHRVQEIARTLLDTDSEGWVAPQLDFAMKQQQNEELLQLIMSRSNEYNKSPEGVQRIWPFLKSS</sequence>
<accession>A0A6A6I4J1</accession>
<organism evidence="8 9">
    <name type="scientific">Trematosphaeria pertusa</name>
    <dbReference type="NCBI Taxonomy" id="390896"/>
    <lineage>
        <taxon>Eukaryota</taxon>
        <taxon>Fungi</taxon>
        <taxon>Dikarya</taxon>
        <taxon>Ascomycota</taxon>
        <taxon>Pezizomycotina</taxon>
        <taxon>Dothideomycetes</taxon>
        <taxon>Pleosporomycetidae</taxon>
        <taxon>Pleosporales</taxon>
        <taxon>Massarineae</taxon>
        <taxon>Trematosphaeriaceae</taxon>
        <taxon>Trematosphaeria</taxon>
    </lineage>
</organism>
<evidence type="ECO:0000313" key="9">
    <source>
        <dbReference type="Proteomes" id="UP000800094"/>
    </source>
</evidence>
<dbReference type="OrthoDB" id="2906425at2759"/>
<dbReference type="Proteomes" id="UP000800094">
    <property type="component" value="Unassembled WGS sequence"/>
</dbReference>
<dbReference type="Gene3D" id="3.30.200.20">
    <property type="entry name" value="Phosphorylase Kinase, domain 1"/>
    <property type="match status" value="1"/>
</dbReference>
<evidence type="ECO:0000256" key="3">
    <source>
        <dbReference type="ARBA" id="ARBA00016197"/>
    </source>
</evidence>
<evidence type="ECO:0000256" key="6">
    <source>
        <dbReference type="ARBA" id="ARBA00031849"/>
    </source>
</evidence>
<evidence type="ECO:0000259" key="7">
    <source>
        <dbReference type="Pfam" id="PF01636"/>
    </source>
</evidence>
<dbReference type="InterPro" id="IPR002575">
    <property type="entry name" value="Aminoglycoside_PTrfase"/>
</dbReference>
<dbReference type="InterPro" id="IPR011009">
    <property type="entry name" value="Kinase-like_dom_sf"/>
</dbReference>
<evidence type="ECO:0000256" key="5">
    <source>
        <dbReference type="ARBA" id="ARBA00023128"/>
    </source>
</evidence>
<dbReference type="AlphaFoldDB" id="A0A6A6I4J1"/>
<comment type="subcellular location">
    <subcellularLocation>
        <location evidence="1">Mitochondrion</location>
    </subcellularLocation>
</comment>
<comment type="similarity">
    <text evidence="2">Belongs to the AIM9 family.</text>
</comment>
<keyword evidence="5" id="KW-0496">Mitochondrion</keyword>
<evidence type="ECO:0000256" key="4">
    <source>
        <dbReference type="ARBA" id="ARBA00022946"/>
    </source>
</evidence>